<organism evidence="4 5">
    <name type="scientific">Pedobacter endophyticus</name>
    <dbReference type="NCBI Taxonomy" id="2789740"/>
    <lineage>
        <taxon>Bacteria</taxon>
        <taxon>Pseudomonadati</taxon>
        <taxon>Bacteroidota</taxon>
        <taxon>Sphingobacteriia</taxon>
        <taxon>Sphingobacteriales</taxon>
        <taxon>Sphingobacteriaceae</taxon>
        <taxon>Pedobacter</taxon>
    </lineage>
</organism>
<dbReference type="KEGG" id="pex:IZT61_16725"/>
<evidence type="ECO:0000256" key="3">
    <source>
        <dbReference type="RuleBase" id="RU000363"/>
    </source>
</evidence>
<evidence type="ECO:0000256" key="1">
    <source>
        <dbReference type="ARBA" id="ARBA00006484"/>
    </source>
</evidence>
<accession>A0A7U3Q4Z3</accession>
<dbReference type="InterPro" id="IPR002347">
    <property type="entry name" value="SDR_fam"/>
</dbReference>
<dbReference type="Gene3D" id="3.40.50.720">
    <property type="entry name" value="NAD(P)-binding Rossmann-like Domain"/>
    <property type="match status" value="1"/>
</dbReference>
<dbReference type="PANTHER" id="PTHR44196">
    <property type="entry name" value="DEHYDROGENASE/REDUCTASE SDR FAMILY MEMBER 7B"/>
    <property type="match status" value="1"/>
</dbReference>
<dbReference type="GO" id="GO:0016020">
    <property type="term" value="C:membrane"/>
    <property type="evidence" value="ECO:0007669"/>
    <property type="project" value="TreeGrafter"/>
</dbReference>
<dbReference type="PROSITE" id="PS00061">
    <property type="entry name" value="ADH_SHORT"/>
    <property type="match status" value="1"/>
</dbReference>
<keyword evidence="5" id="KW-1185">Reference proteome</keyword>
<dbReference type="PANTHER" id="PTHR44196:SF1">
    <property type="entry name" value="DEHYDROGENASE_REDUCTASE SDR FAMILY MEMBER 7B"/>
    <property type="match status" value="1"/>
</dbReference>
<evidence type="ECO:0000256" key="2">
    <source>
        <dbReference type="ARBA" id="ARBA00023002"/>
    </source>
</evidence>
<sequence length="247" mass="27040">MNMKNNTVLVTGGGTGIGLEIAKYFYENGNEVIICGRRLEVLEDAQKVMPNLHILTCDLSNANARKAFSAKLLSNFPNLNVLINNAGIQRFRNLRENLLTENGWADYQDEIQTNLEAPIHLSNLLLPALHKKKNAAIINVTSALAFVPYTAVPVYSATKAAIHSFTLSLRHQLKDTDIAVLEIIPPAVNTDLGGKGLHTYGVDVTEFTTSVLNRLANGEEEVGYGGSEEIRLFGKTQLSEGFKKMNG</sequence>
<reference evidence="4 5" key="1">
    <citation type="submission" date="2020-11" db="EMBL/GenBank/DDBJ databases">
        <title>Pedobacter endophytica, an endophytic bacteria isolated form Carex pumila.</title>
        <authorList>
            <person name="Peng Y."/>
            <person name="Jiang L."/>
            <person name="Lee J."/>
        </authorList>
    </citation>
    <scope>NUCLEOTIDE SEQUENCE [LARGE SCALE GENOMIC DNA]</scope>
    <source>
        <strain evidence="4 5">JBR3-12</strain>
    </source>
</reference>
<comment type="similarity">
    <text evidence="1 3">Belongs to the short-chain dehydrogenases/reductases (SDR) family.</text>
</comment>
<dbReference type="PRINTS" id="PR00081">
    <property type="entry name" value="GDHRDH"/>
</dbReference>
<protein>
    <submittedName>
        <fullName evidence="4">SDR family NAD(P)-dependent oxidoreductase</fullName>
    </submittedName>
</protein>
<dbReference type="RefSeq" id="WP_196098177.1">
    <property type="nucleotide sequence ID" value="NZ_CP064939.1"/>
</dbReference>
<keyword evidence="2" id="KW-0560">Oxidoreductase</keyword>
<dbReference type="Pfam" id="PF00106">
    <property type="entry name" value="adh_short"/>
    <property type="match status" value="1"/>
</dbReference>
<dbReference type="EMBL" id="CP064939">
    <property type="protein sequence ID" value="QPH38700.1"/>
    <property type="molecule type" value="Genomic_DNA"/>
</dbReference>
<proteinExistence type="inferred from homology"/>
<name>A0A7U3Q4Z3_9SPHI</name>
<dbReference type="InterPro" id="IPR036291">
    <property type="entry name" value="NAD(P)-bd_dom_sf"/>
</dbReference>
<evidence type="ECO:0000313" key="4">
    <source>
        <dbReference type="EMBL" id="QPH38700.1"/>
    </source>
</evidence>
<dbReference type="AlphaFoldDB" id="A0A7U3Q4Z3"/>
<gene>
    <name evidence="4" type="ORF">IZT61_16725</name>
</gene>
<dbReference type="Proteomes" id="UP000594759">
    <property type="component" value="Chromosome"/>
</dbReference>
<dbReference type="GO" id="GO:0016491">
    <property type="term" value="F:oxidoreductase activity"/>
    <property type="evidence" value="ECO:0007669"/>
    <property type="project" value="UniProtKB-KW"/>
</dbReference>
<dbReference type="SUPFAM" id="SSF51735">
    <property type="entry name" value="NAD(P)-binding Rossmann-fold domains"/>
    <property type="match status" value="1"/>
</dbReference>
<dbReference type="PRINTS" id="PR00080">
    <property type="entry name" value="SDRFAMILY"/>
</dbReference>
<evidence type="ECO:0000313" key="5">
    <source>
        <dbReference type="Proteomes" id="UP000594759"/>
    </source>
</evidence>
<dbReference type="InterPro" id="IPR020904">
    <property type="entry name" value="Sc_DH/Rdtase_CS"/>
</dbReference>